<evidence type="ECO:0000313" key="5">
    <source>
        <dbReference type="Proteomes" id="UP000564407"/>
    </source>
</evidence>
<sequence length="481" mass="54051">MDRNPSPPCSDAEEEEGDAVGNTVYSKHWLFSVLTRLIEVIAPAEPDPAASPEGARTELDEEMENDICKVWDMSMDEDVALFLQEFNAPDIFMGVFAKSKCPRLTEICVGILGNMACFQDICMSISKDENLGQVLLQRLCDSDSPTLLETSRLLLTCLSQPEVANVWVERIRENPSVYDCVCFIMSSSTNVDLLVKVGEVVDKLFDLDEELMLNWIKNGTCRSVGPSVDDSPEELPDFKIVPCILEAAKQVRSDNPEGLDVYMHILQLLTTVDEGIQAIVQAPDGGKETWSLLYDLVCQELCQPDDPPIIVQEQKTVLASILSVLSAMFASQTEQEYTRMRKSNPLFLVFFLYEDMPLIGSLIRILQYMEGCGKRAVDNSKESEQEETAKTDVNEEDFHLKILKDICCELLSNMLQELTKENTLEGLHQGHLNEQTCSCAFQNLLPLYFASVESFLEVLREADQTLADNLEKRFPSLKVHT</sequence>
<feature type="non-terminal residue" evidence="4">
    <location>
        <position position="481"/>
    </location>
</feature>
<dbReference type="AlphaFoldDB" id="A0A7K6GB62"/>
<comment type="caution">
    <text evidence="4">The sequence shown here is derived from an EMBL/GenBank/DDBJ whole genome shotgun (WGS) entry which is preliminary data.</text>
</comment>
<dbReference type="SUPFAM" id="SSF48371">
    <property type="entry name" value="ARM repeat"/>
    <property type="match status" value="1"/>
</dbReference>
<evidence type="ECO:0000256" key="1">
    <source>
        <dbReference type="ARBA" id="ARBA00004123"/>
    </source>
</evidence>
<protein>
    <submittedName>
        <fullName evidence="4">SAAL1 protein</fullName>
    </submittedName>
</protein>
<name>A0A7K6GB62_9PASS</name>
<evidence type="ECO:0000313" key="4">
    <source>
        <dbReference type="EMBL" id="NWV60311.1"/>
    </source>
</evidence>
<keyword evidence="5" id="KW-1185">Reference proteome</keyword>
<evidence type="ECO:0000256" key="3">
    <source>
        <dbReference type="ARBA" id="ARBA00038401"/>
    </source>
</evidence>
<organism evidence="4 5">
    <name type="scientific">Malurus elegans</name>
    <name type="common">Red-winged fairywren</name>
    <dbReference type="NCBI Taxonomy" id="720584"/>
    <lineage>
        <taxon>Eukaryota</taxon>
        <taxon>Metazoa</taxon>
        <taxon>Chordata</taxon>
        <taxon>Craniata</taxon>
        <taxon>Vertebrata</taxon>
        <taxon>Euteleostomi</taxon>
        <taxon>Archelosauria</taxon>
        <taxon>Archosauria</taxon>
        <taxon>Dinosauria</taxon>
        <taxon>Saurischia</taxon>
        <taxon>Theropoda</taxon>
        <taxon>Coelurosauria</taxon>
        <taxon>Aves</taxon>
        <taxon>Neognathae</taxon>
        <taxon>Neoaves</taxon>
        <taxon>Telluraves</taxon>
        <taxon>Australaves</taxon>
        <taxon>Passeriformes</taxon>
        <taxon>Meliphagoidea</taxon>
        <taxon>Maluridae</taxon>
        <taxon>Malurus</taxon>
    </lineage>
</organism>
<dbReference type="PANTHER" id="PTHR23424">
    <property type="entry name" value="SERUM AMYLOID A"/>
    <property type="match status" value="1"/>
</dbReference>
<dbReference type="Proteomes" id="UP000564407">
    <property type="component" value="Unassembled WGS sequence"/>
</dbReference>
<evidence type="ECO:0000256" key="2">
    <source>
        <dbReference type="ARBA" id="ARBA00023242"/>
    </source>
</evidence>
<dbReference type="GO" id="GO:0005654">
    <property type="term" value="C:nucleoplasm"/>
    <property type="evidence" value="ECO:0007669"/>
    <property type="project" value="TreeGrafter"/>
</dbReference>
<accession>A0A7K6GB62</accession>
<dbReference type="PANTHER" id="PTHR23424:SF23">
    <property type="entry name" value="PROTEIN SAAL1"/>
    <property type="match status" value="1"/>
</dbReference>
<keyword evidence="2" id="KW-0539">Nucleus</keyword>
<dbReference type="InterPro" id="IPR052464">
    <property type="entry name" value="Synovial_Prolif_Regulator"/>
</dbReference>
<feature type="non-terminal residue" evidence="4">
    <location>
        <position position="1"/>
    </location>
</feature>
<dbReference type="InterPro" id="IPR016024">
    <property type="entry name" value="ARM-type_fold"/>
</dbReference>
<comment type="similarity">
    <text evidence="3">Belongs to the SAAL1 family.</text>
</comment>
<dbReference type="EMBL" id="VZRP01002961">
    <property type="protein sequence ID" value="NWV60311.1"/>
    <property type="molecule type" value="Genomic_DNA"/>
</dbReference>
<reference evidence="4 5" key="1">
    <citation type="submission" date="2019-09" db="EMBL/GenBank/DDBJ databases">
        <title>Bird 10,000 Genomes (B10K) Project - Family phase.</title>
        <authorList>
            <person name="Zhang G."/>
        </authorList>
    </citation>
    <scope>NUCLEOTIDE SEQUENCE [LARGE SCALE GENOMIC DNA]</scope>
    <source>
        <strain evidence="4">B10K-DU-029-44</strain>
        <tissue evidence="4">Heart</tissue>
    </source>
</reference>
<comment type="subcellular location">
    <subcellularLocation>
        <location evidence="1">Nucleus</location>
    </subcellularLocation>
</comment>
<proteinExistence type="inferred from homology"/>
<dbReference type="GO" id="GO:1901647">
    <property type="term" value="P:positive regulation of synoviocyte proliferation"/>
    <property type="evidence" value="ECO:0007669"/>
    <property type="project" value="TreeGrafter"/>
</dbReference>
<gene>
    <name evidence="4" type="primary">Saal1</name>
    <name evidence="4" type="ORF">MALELE_R12120</name>
</gene>